<evidence type="ECO:0000313" key="3">
    <source>
        <dbReference type="EMBL" id="MDN3591235.1"/>
    </source>
</evidence>
<feature type="transmembrane region" description="Helical" evidence="1">
    <location>
        <begin position="6"/>
        <end position="29"/>
    </location>
</feature>
<gene>
    <name evidence="3" type="ORF">QWZ12_11475</name>
</gene>
<comment type="caution">
    <text evidence="3">The sequence shown here is derived from an EMBL/GenBank/DDBJ whole genome shotgun (WGS) entry which is preliminary data.</text>
</comment>
<evidence type="ECO:0000259" key="2">
    <source>
        <dbReference type="Pfam" id="PF02698"/>
    </source>
</evidence>
<dbReference type="InterPro" id="IPR003848">
    <property type="entry name" value="DUF218"/>
</dbReference>
<evidence type="ECO:0000313" key="4">
    <source>
        <dbReference type="Proteomes" id="UP001224644"/>
    </source>
</evidence>
<protein>
    <submittedName>
        <fullName evidence="3">YdcF family protein</fullName>
    </submittedName>
</protein>
<dbReference type="Pfam" id="PF02698">
    <property type="entry name" value="DUF218"/>
    <property type="match status" value="1"/>
</dbReference>
<dbReference type="InterPro" id="IPR051599">
    <property type="entry name" value="Cell_Envelope_Assoc"/>
</dbReference>
<accession>A0ABT8BHR8</accession>
<keyword evidence="4" id="KW-1185">Reference proteome</keyword>
<proteinExistence type="predicted"/>
<feature type="transmembrane region" description="Helical" evidence="1">
    <location>
        <begin position="41"/>
        <end position="63"/>
    </location>
</feature>
<dbReference type="InterPro" id="IPR014729">
    <property type="entry name" value="Rossmann-like_a/b/a_fold"/>
</dbReference>
<organism evidence="3 4">
    <name type="scientific">Methylobacterium adhaesivum</name>
    <dbReference type="NCBI Taxonomy" id="333297"/>
    <lineage>
        <taxon>Bacteria</taxon>
        <taxon>Pseudomonadati</taxon>
        <taxon>Pseudomonadota</taxon>
        <taxon>Alphaproteobacteria</taxon>
        <taxon>Hyphomicrobiales</taxon>
        <taxon>Methylobacteriaceae</taxon>
        <taxon>Methylobacterium</taxon>
    </lineage>
</organism>
<evidence type="ECO:0000256" key="1">
    <source>
        <dbReference type="SAM" id="Phobius"/>
    </source>
</evidence>
<dbReference type="EMBL" id="JAUFPX010000008">
    <property type="protein sequence ID" value="MDN3591235.1"/>
    <property type="molecule type" value="Genomic_DNA"/>
</dbReference>
<dbReference type="Gene3D" id="3.40.50.620">
    <property type="entry name" value="HUPs"/>
    <property type="match status" value="1"/>
</dbReference>
<keyword evidence="1" id="KW-0472">Membrane</keyword>
<name>A0ABT8BHR8_9HYPH</name>
<dbReference type="CDD" id="cd06259">
    <property type="entry name" value="YdcF-like"/>
    <property type="match status" value="1"/>
</dbReference>
<reference evidence="4" key="1">
    <citation type="journal article" date="2019" name="Int. J. Syst. Evol. Microbiol.">
        <title>The Global Catalogue of Microorganisms (GCM) 10K type strain sequencing project: providing services to taxonomists for standard genome sequencing and annotation.</title>
        <authorList>
            <consortium name="The Broad Institute Genomics Platform"/>
            <consortium name="The Broad Institute Genome Sequencing Center for Infectious Disease"/>
            <person name="Wu L."/>
            <person name="Ma J."/>
        </authorList>
    </citation>
    <scope>NUCLEOTIDE SEQUENCE [LARGE SCALE GENOMIC DNA]</scope>
    <source>
        <strain evidence="4">CECT 7069</strain>
    </source>
</reference>
<keyword evidence="1" id="KW-1133">Transmembrane helix</keyword>
<feature type="domain" description="DUF218" evidence="2">
    <location>
        <begin position="81"/>
        <end position="247"/>
    </location>
</feature>
<sequence length="283" mass="30401">MFFPLSKLIFFVITPSNAMILAGVAGALLVLGRWRRAGGGLVLAAALGLFAGGLAPLAVWVALPLEERFPRFEDDGTPVAGIVVLGGAIETRLSAARDQLVVNDAGERHIAMADLARRYPQARLVFTGGSGSLKDGHVSEAEIVGRTADTLGLPRTRLILEDRSRNTHENAAFTADLVKPKPGERWLLVTSAWHMPRAVGCFRAAGFTVSPYPVDYRTAGRRDAFRVQGFASEGLQVLDLVVKEWIGLVAYRLVGYTDTWLPAPQTSSVSMSSSETPEGSASR</sequence>
<keyword evidence="1" id="KW-0812">Transmembrane</keyword>
<dbReference type="PANTHER" id="PTHR30336:SF4">
    <property type="entry name" value="ENVELOPE BIOGENESIS FACTOR ELYC"/>
    <property type="match status" value="1"/>
</dbReference>
<dbReference type="RefSeq" id="WP_238224994.1">
    <property type="nucleotide sequence ID" value="NZ_BPQD01000009.1"/>
</dbReference>
<dbReference type="PANTHER" id="PTHR30336">
    <property type="entry name" value="INNER MEMBRANE PROTEIN, PROBABLE PERMEASE"/>
    <property type="match status" value="1"/>
</dbReference>
<dbReference type="Proteomes" id="UP001224644">
    <property type="component" value="Unassembled WGS sequence"/>
</dbReference>